<evidence type="ECO:0000256" key="4">
    <source>
        <dbReference type="ARBA" id="ARBA00023163"/>
    </source>
</evidence>
<evidence type="ECO:0000256" key="3">
    <source>
        <dbReference type="ARBA" id="ARBA00023015"/>
    </source>
</evidence>
<gene>
    <name evidence="9" type="ORF">QN277_003184</name>
</gene>
<dbReference type="GO" id="GO:0005634">
    <property type="term" value="C:nucleus"/>
    <property type="evidence" value="ECO:0007669"/>
    <property type="project" value="UniProtKB-SubCell"/>
</dbReference>
<reference evidence="9" key="1">
    <citation type="submission" date="2023-10" db="EMBL/GenBank/DDBJ databases">
        <title>Chromosome-level genome of the transformable northern wattle, Acacia crassicarpa.</title>
        <authorList>
            <person name="Massaro I."/>
            <person name="Sinha N.R."/>
            <person name="Poethig S."/>
            <person name="Leichty A.R."/>
        </authorList>
    </citation>
    <scope>NUCLEOTIDE SEQUENCE</scope>
    <source>
        <strain evidence="9">Acra3RX</strain>
        <tissue evidence="9">Leaf</tissue>
    </source>
</reference>
<evidence type="ECO:0000256" key="5">
    <source>
        <dbReference type="ARBA" id="ARBA00023242"/>
    </source>
</evidence>
<keyword evidence="5 6" id="KW-0539">Nucleus</keyword>
<evidence type="ECO:0000256" key="6">
    <source>
        <dbReference type="RuleBase" id="RU367028"/>
    </source>
</evidence>
<evidence type="ECO:0000256" key="1">
    <source>
        <dbReference type="ARBA" id="ARBA00004123"/>
    </source>
</evidence>
<dbReference type="NCBIfam" id="TIGR01568">
    <property type="entry name" value="A_thal_3678"/>
    <property type="match status" value="1"/>
</dbReference>
<comment type="function">
    <text evidence="6">Transcriptional repressor that regulates multiple aspects of plant growth and development.</text>
</comment>
<evidence type="ECO:0000313" key="10">
    <source>
        <dbReference type="Proteomes" id="UP001293593"/>
    </source>
</evidence>
<dbReference type="InterPro" id="IPR006458">
    <property type="entry name" value="Ovate_C"/>
</dbReference>
<dbReference type="GO" id="GO:0045892">
    <property type="term" value="P:negative regulation of DNA-templated transcription"/>
    <property type="evidence" value="ECO:0007669"/>
    <property type="project" value="UniProtKB-UniRule"/>
</dbReference>
<keyword evidence="10" id="KW-1185">Reference proteome</keyword>
<sequence>MAKRFKFRISRLIIPCFRSCCSKHPSTPLSPFHDGDDFLWKKEDKWHVIDKVPDHHHTSTPSRRKVHNSSSASGDALPLPSPKRRYKKKKKRTTTPRGRGRTSRFSTSSADRSCGLFSSDSYNDDEEETEALVSSSRSDTPPPPNREHKLKQRKEKPPVWWVAARVSAFEGMMGWKVEGKVRESVAVVKKSEDPYHDFRRSMMEMIVEKKMFEQKDLEQLLCCFLSLNSTKYHPIIVQAFTDIWKTLFCFSASTTSEFHSQR</sequence>
<keyword evidence="4 6" id="KW-0804">Transcription</keyword>
<evidence type="ECO:0000256" key="2">
    <source>
        <dbReference type="ARBA" id="ARBA00022491"/>
    </source>
</evidence>
<dbReference type="Proteomes" id="UP001293593">
    <property type="component" value="Unassembled WGS sequence"/>
</dbReference>
<organism evidence="9 10">
    <name type="scientific">Acacia crassicarpa</name>
    <name type="common">northern wattle</name>
    <dbReference type="NCBI Taxonomy" id="499986"/>
    <lineage>
        <taxon>Eukaryota</taxon>
        <taxon>Viridiplantae</taxon>
        <taxon>Streptophyta</taxon>
        <taxon>Embryophyta</taxon>
        <taxon>Tracheophyta</taxon>
        <taxon>Spermatophyta</taxon>
        <taxon>Magnoliopsida</taxon>
        <taxon>eudicotyledons</taxon>
        <taxon>Gunneridae</taxon>
        <taxon>Pentapetalae</taxon>
        <taxon>rosids</taxon>
        <taxon>fabids</taxon>
        <taxon>Fabales</taxon>
        <taxon>Fabaceae</taxon>
        <taxon>Caesalpinioideae</taxon>
        <taxon>mimosoid clade</taxon>
        <taxon>Acacieae</taxon>
        <taxon>Acacia</taxon>
    </lineage>
</organism>
<accession>A0AAE1J0W8</accession>
<keyword evidence="3 6" id="KW-0805">Transcription regulation</keyword>
<dbReference type="AlphaFoldDB" id="A0AAE1J0W8"/>
<name>A0AAE1J0W8_9FABA</name>
<dbReference type="EMBL" id="JAWXYG010000010">
    <property type="protein sequence ID" value="KAK4260008.1"/>
    <property type="molecule type" value="Genomic_DNA"/>
</dbReference>
<feature type="region of interest" description="Disordered" evidence="7">
    <location>
        <begin position="52"/>
        <end position="154"/>
    </location>
</feature>
<comment type="caution">
    <text evidence="9">The sequence shown here is derived from an EMBL/GenBank/DDBJ whole genome shotgun (WGS) entry which is preliminary data.</text>
</comment>
<dbReference type="Pfam" id="PF04844">
    <property type="entry name" value="Ovate"/>
    <property type="match status" value="1"/>
</dbReference>
<evidence type="ECO:0000256" key="7">
    <source>
        <dbReference type="SAM" id="MobiDB-lite"/>
    </source>
</evidence>
<proteinExistence type="predicted"/>
<comment type="subcellular location">
    <subcellularLocation>
        <location evidence="1 6">Nucleus</location>
    </subcellularLocation>
</comment>
<dbReference type="PANTHER" id="PTHR33057">
    <property type="entry name" value="TRANSCRIPTION REPRESSOR OFP7-RELATED"/>
    <property type="match status" value="1"/>
</dbReference>
<keyword evidence="2 6" id="KW-0678">Repressor</keyword>
<protein>
    <recommendedName>
        <fullName evidence="6">Transcription repressor</fullName>
    </recommendedName>
    <alternativeName>
        <fullName evidence="6">Ovate family protein</fullName>
    </alternativeName>
</protein>
<feature type="domain" description="OVATE" evidence="8">
    <location>
        <begin position="187"/>
        <end position="246"/>
    </location>
</feature>
<dbReference type="InterPro" id="IPR038933">
    <property type="entry name" value="Ovate"/>
</dbReference>
<dbReference type="PANTHER" id="PTHR33057:SF90">
    <property type="entry name" value="TRANSCRIPTION REPRESSOR OFP7"/>
    <property type="match status" value="1"/>
</dbReference>
<dbReference type="PROSITE" id="PS51754">
    <property type="entry name" value="OVATE"/>
    <property type="match status" value="1"/>
</dbReference>
<evidence type="ECO:0000259" key="8">
    <source>
        <dbReference type="PROSITE" id="PS51754"/>
    </source>
</evidence>
<feature type="compositionally biased region" description="Basic residues" evidence="7">
    <location>
        <begin position="82"/>
        <end position="102"/>
    </location>
</feature>
<evidence type="ECO:0000313" key="9">
    <source>
        <dbReference type="EMBL" id="KAK4260008.1"/>
    </source>
</evidence>